<sequence length="227" mass="25690">MIGIVVWVLPWVFSLLSFWLPLLLSVKALANPVQHQLHFLLTYWHLYIVQSYVQKILFGLLPVPAWRIAFDLSSLWMFYCRGCLVLSSHFLPDAMRSVSGFTSFAQFESTWLDPQGEWIVRHKETIVRFASCLPKSVSNPIIHFTKEAKKSYAAGNRSLLSFGLAFFCYPESAQEVKARVVSSQRVLDSLRPGKRGEGKRWPAPPLSDDPPAKVSGARSNLRAASYS</sequence>
<reference evidence="2" key="1">
    <citation type="journal article" date="2019" name="MBio">
        <title>Comparative genomics for the elucidation of multidrug resistance (MDR) in Candida lusitaniae.</title>
        <authorList>
            <person name="Kannan A."/>
            <person name="Asner S.A."/>
            <person name="Trachsel E."/>
            <person name="Kelly S."/>
            <person name="Parker J."/>
            <person name="Sanglard D."/>
        </authorList>
    </citation>
    <scope>NUCLEOTIDE SEQUENCE [LARGE SCALE GENOMIC DNA]</scope>
    <source>
        <strain evidence="2">P1</strain>
    </source>
</reference>
<evidence type="ECO:0000313" key="1">
    <source>
        <dbReference type="EMBL" id="QFZ28270.1"/>
    </source>
</evidence>
<gene>
    <name evidence="1" type="ORF">EJF14_40303</name>
</gene>
<name>A0ACD0WLX6_CLALS</name>
<protein>
    <submittedName>
        <fullName evidence="1">Uncharacterized protein</fullName>
    </submittedName>
</protein>
<keyword evidence="2" id="KW-1185">Reference proteome</keyword>
<accession>A0ACD0WLX6</accession>
<proteinExistence type="predicted"/>
<dbReference type="EMBL" id="CP038487">
    <property type="protein sequence ID" value="QFZ28270.1"/>
    <property type="molecule type" value="Genomic_DNA"/>
</dbReference>
<organism evidence="1 2">
    <name type="scientific">Clavispora lusitaniae</name>
    <name type="common">Candida lusitaniae</name>
    <dbReference type="NCBI Taxonomy" id="36911"/>
    <lineage>
        <taxon>Eukaryota</taxon>
        <taxon>Fungi</taxon>
        <taxon>Dikarya</taxon>
        <taxon>Ascomycota</taxon>
        <taxon>Saccharomycotina</taxon>
        <taxon>Pichiomycetes</taxon>
        <taxon>Metschnikowiaceae</taxon>
        <taxon>Clavispora</taxon>
    </lineage>
</organism>
<dbReference type="Proteomes" id="UP000326582">
    <property type="component" value="Chromosome 4"/>
</dbReference>
<evidence type="ECO:0000313" key="2">
    <source>
        <dbReference type="Proteomes" id="UP000326582"/>
    </source>
</evidence>